<name>A0ABR1B861_POLSC</name>
<proteinExistence type="predicted"/>
<keyword evidence="2" id="KW-0812">Transmembrane</keyword>
<comment type="caution">
    <text evidence="3">The sequence shown here is derived from an EMBL/GenBank/DDBJ whole genome shotgun (WGS) entry which is preliminary data.</text>
</comment>
<sequence length="132" mass="14168">MPDEGEEVEGHKKPGKTKKKQRPVNCLSPEIDDGVAALVMTVTKLLGSIIVLVVKAISSRGQPLPQKKFIGFGVSLSASSPHVSAPQTPRRKYFFFLKISATINITGLCLLLSGKNTCSMAKQPVTLATFNS</sequence>
<evidence type="ECO:0000313" key="4">
    <source>
        <dbReference type="Proteomes" id="UP001359485"/>
    </source>
</evidence>
<accession>A0ABR1B861</accession>
<evidence type="ECO:0000313" key="3">
    <source>
        <dbReference type="EMBL" id="KAK6637902.1"/>
    </source>
</evidence>
<evidence type="ECO:0000256" key="2">
    <source>
        <dbReference type="SAM" id="Phobius"/>
    </source>
</evidence>
<organism evidence="3 4">
    <name type="scientific">Polyplax serrata</name>
    <name type="common">Common mouse louse</name>
    <dbReference type="NCBI Taxonomy" id="468196"/>
    <lineage>
        <taxon>Eukaryota</taxon>
        <taxon>Metazoa</taxon>
        <taxon>Ecdysozoa</taxon>
        <taxon>Arthropoda</taxon>
        <taxon>Hexapoda</taxon>
        <taxon>Insecta</taxon>
        <taxon>Pterygota</taxon>
        <taxon>Neoptera</taxon>
        <taxon>Paraneoptera</taxon>
        <taxon>Psocodea</taxon>
        <taxon>Troctomorpha</taxon>
        <taxon>Phthiraptera</taxon>
        <taxon>Anoplura</taxon>
        <taxon>Polyplacidae</taxon>
        <taxon>Polyplax</taxon>
    </lineage>
</organism>
<keyword evidence="2" id="KW-1133">Transmembrane helix</keyword>
<protein>
    <submittedName>
        <fullName evidence="3">Uncharacterized protein</fullName>
    </submittedName>
</protein>
<feature type="transmembrane region" description="Helical" evidence="2">
    <location>
        <begin position="93"/>
        <end position="112"/>
    </location>
</feature>
<evidence type="ECO:0000256" key="1">
    <source>
        <dbReference type="SAM" id="MobiDB-lite"/>
    </source>
</evidence>
<feature type="transmembrane region" description="Helical" evidence="2">
    <location>
        <begin position="35"/>
        <end position="57"/>
    </location>
</feature>
<feature type="compositionally biased region" description="Basic residues" evidence="1">
    <location>
        <begin position="13"/>
        <end position="22"/>
    </location>
</feature>
<reference evidence="3 4" key="1">
    <citation type="submission" date="2023-09" db="EMBL/GenBank/DDBJ databases">
        <title>Genomes of two closely related lineages of the louse Polyplax serrata with different host specificities.</title>
        <authorList>
            <person name="Martinu J."/>
            <person name="Tarabai H."/>
            <person name="Stefka J."/>
            <person name="Hypsa V."/>
        </authorList>
    </citation>
    <scope>NUCLEOTIDE SEQUENCE [LARGE SCALE GENOMIC DNA]</scope>
    <source>
        <strain evidence="3">98ZLc_SE</strain>
    </source>
</reference>
<dbReference type="Proteomes" id="UP001359485">
    <property type="component" value="Unassembled WGS sequence"/>
</dbReference>
<dbReference type="EMBL" id="JAWJWF010000002">
    <property type="protein sequence ID" value="KAK6637902.1"/>
    <property type="molecule type" value="Genomic_DNA"/>
</dbReference>
<keyword evidence="4" id="KW-1185">Reference proteome</keyword>
<keyword evidence="2" id="KW-0472">Membrane</keyword>
<feature type="region of interest" description="Disordered" evidence="1">
    <location>
        <begin position="1"/>
        <end position="25"/>
    </location>
</feature>
<gene>
    <name evidence="3" type="ORF">RUM44_008324</name>
</gene>